<feature type="repeat" description="TPR" evidence="1">
    <location>
        <begin position="439"/>
        <end position="472"/>
    </location>
</feature>
<dbReference type="PROSITE" id="PS50005">
    <property type="entry name" value="TPR"/>
    <property type="match status" value="7"/>
</dbReference>
<dbReference type="PROSITE" id="PS50293">
    <property type="entry name" value="TPR_REGION"/>
    <property type="match status" value="3"/>
</dbReference>
<proteinExistence type="predicted"/>
<dbReference type="SMART" id="SM00028">
    <property type="entry name" value="TPR"/>
    <property type="match status" value="11"/>
</dbReference>
<dbReference type="InterPro" id="IPR037919">
    <property type="entry name" value="OGT"/>
</dbReference>
<feature type="repeat" description="TPR" evidence="1">
    <location>
        <begin position="189"/>
        <end position="222"/>
    </location>
</feature>
<dbReference type="InterPro" id="IPR011990">
    <property type="entry name" value="TPR-like_helical_dom_sf"/>
</dbReference>
<dbReference type="AlphaFoldDB" id="A0A6J4IYC4"/>
<sequence>MHVLRSATLAAVATLLLLPPASAEEAAAPATPAQPAAAQTTPAAPEPTAFQRALTAYGQGDLATATSQLETYTAANADNADAMGWLGFLYLKQNQAERAVTTLEKAVALKEKAGPRQEKDADTYINLGNALLQQNNNARAIEVLREATQLAPNSSEAHINLGLAYSRAKQYSQAAQSYTRATQIGTQDASVYTSLGYALEQSGKPAEAAAAYRQGAQMDPANATPAKNRYNLLLSQAQGHQRANRFAEAAAAFGEAGDLASGNAKPTAYYNQGVMLSRAGRQNEAAAAYRKALAANPRYYDALVNLGFVYYRTNRAKDAVGHFRTAVHVAGSPASRALANANLGAALARSGDRAGAAAAWRRAAALDKNDYESRSLLAGYMLDQRKTAEAIRLYREVAHIRPRSAPAMNGLGLAYQQAGSFDAAATAFKRAIALDPRYSYAHNNLGVVYEKRGQLREAMVQYRRALNVDPSMADARRNLARFNRQRAAR</sequence>
<name>A0A6J4IYC4_9BACT</name>
<evidence type="ECO:0000256" key="2">
    <source>
        <dbReference type="SAM" id="MobiDB-lite"/>
    </source>
</evidence>
<evidence type="ECO:0000256" key="1">
    <source>
        <dbReference type="PROSITE-ProRule" id="PRU00339"/>
    </source>
</evidence>
<dbReference type="Pfam" id="PF13414">
    <property type="entry name" value="TPR_11"/>
    <property type="match status" value="2"/>
</dbReference>
<dbReference type="PANTHER" id="PTHR44366">
    <property type="entry name" value="UDP-N-ACETYLGLUCOSAMINE--PEPTIDE N-ACETYLGLUCOSAMINYLTRANSFERASE 110 KDA SUBUNIT"/>
    <property type="match status" value="1"/>
</dbReference>
<keyword evidence="1" id="KW-0802">TPR repeat</keyword>
<reference evidence="4" key="1">
    <citation type="submission" date="2020-02" db="EMBL/GenBank/DDBJ databases">
        <authorList>
            <person name="Meier V. D."/>
        </authorList>
    </citation>
    <scope>NUCLEOTIDE SEQUENCE</scope>
    <source>
        <strain evidence="4">AVDCRST_MAG63</strain>
    </source>
</reference>
<dbReference type="Pfam" id="PF13181">
    <property type="entry name" value="TPR_8"/>
    <property type="match status" value="1"/>
</dbReference>
<organism evidence="4">
    <name type="scientific">uncultured Armatimonadetes bacterium</name>
    <dbReference type="NCBI Taxonomy" id="157466"/>
    <lineage>
        <taxon>Bacteria</taxon>
        <taxon>Bacillati</taxon>
        <taxon>Armatimonadota</taxon>
        <taxon>environmental samples</taxon>
    </lineage>
</organism>
<feature type="repeat" description="TPR" evidence="1">
    <location>
        <begin position="266"/>
        <end position="299"/>
    </location>
</feature>
<dbReference type="EMBL" id="CADCTO010000339">
    <property type="protein sequence ID" value="CAA9265187.1"/>
    <property type="molecule type" value="Genomic_DNA"/>
</dbReference>
<dbReference type="GO" id="GO:0006493">
    <property type="term" value="P:protein O-linked glycosylation"/>
    <property type="evidence" value="ECO:0007669"/>
    <property type="project" value="InterPro"/>
</dbReference>
<dbReference type="GO" id="GO:0097363">
    <property type="term" value="F:protein O-acetylglucosaminyltransferase activity"/>
    <property type="evidence" value="ECO:0007669"/>
    <property type="project" value="TreeGrafter"/>
</dbReference>
<dbReference type="PANTHER" id="PTHR44366:SF1">
    <property type="entry name" value="UDP-N-ACETYLGLUCOSAMINE--PEPTIDE N-ACETYLGLUCOSAMINYLTRANSFERASE 110 KDA SUBUNIT"/>
    <property type="match status" value="1"/>
</dbReference>
<feature type="repeat" description="TPR" evidence="1">
    <location>
        <begin position="121"/>
        <end position="154"/>
    </location>
</feature>
<evidence type="ECO:0000256" key="3">
    <source>
        <dbReference type="SAM" id="SignalP"/>
    </source>
</evidence>
<feature type="repeat" description="TPR" evidence="1">
    <location>
        <begin position="405"/>
        <end position="438"/>
    </location>
</feature>
<dbReference type="InterPro" id="IPR019734">
    <property type="entry name" value="TPR_rpt"/>
</dbReference>
<dbReference type="Pfam" id="PF13176">
    <property type="entry name" value="TPR_7"/>
    <property type="match status" value="1"/>
</dbReference>
<protein>
    <submittedName>
        <fullName evidence="4">Uncharacterized protein</fullName>
    </submittedName>
</protein>
<gene>
    <name evidence="4" type="ORF">AVDCRST_MAG63-2640</name>
</gene>
<feature type="repeat" description="TPR" evidence="1">
    <location>
        <begin position="155"/>
        <end position="188"/>
    </location>
</feature>
<feature type="signal peptide" evidence="3">
    <location>
        <begin position="1"/>
        <end position="23"/>
    </location>
</feature>
<feature type="chain" id="PRO_5026939591" evidence="3">
    <location>
        <begin position="24"/>
        <end position="489"/>
    </location>
</feature>
<dbReference type="SUPFAM" id="SSF48452">
    <property type="entry name" value="TPR-like"/>
    <property type="match status" value="2"/>
</dbReference>
<feature type="region of interest" description="Disordered" evidence="2">
    <location>
        <begin position="26"/>
        <end position="46"/>
    </location>
</feature>
<feature type="repeat" description="TPR" evidence="1">
    <location>
        <begin position="80"/>
        <end position="113"/>
    </location>
</feature>
<keyword evidence="3" id="KW-0732">Signal</keyword>
<dbReference type="Gene3D" id="1.25.40.10">
    <property type="entry name" value="Tetratricopeptide repeat domain"/>
    <property type="match status" value="6"/>
</dbReference>
<dbReference type="Pfam" id="PF13424">
    <property type="entry name" value="TPR_12"/>
    <property type="match status" value="1"/>
</dbReference>
<evidence type="ECO:0000313" key="4">
    <source>
        <dbReference type="EMBL" id="CAA9265187.1"/>
    </source>
</evidence>
<accession>A0A6J4IYC4</accession>